<dbReference type="EMBL" id="FQVA01000003">
    <property type="protein sequence ID" value="SHF76753.1"/>
    <property type="molecule type" value="Genomic_DNA"/>
</dbReference>
<keyword evidence="3" id="KW-1185">Reference proteome</keyword>
<evidence type="ECO:0000256" key="1">
    <source>
        <dbReference type="SAM" id="SignalP"/>
    </source>
</evidence>
<dbReference type="Proteomes" id="UP000184170">
    <property type="component" value="Unassembled WGS sequence"/>
</dbReference>
<reference evidence="3" key="1">
    <citation type="submission" date="2016-11" db="EMBL/GenBank/DDBJ databases">
        <authorList>
            <person name="Varghese N."/>
            <person name="Submissions S."/>
        </authorList>
    </citation>
    <scope>NUCLEOTIDE SEQUENCE [LARGE SCALE GENOMIC DNA]</scope>
    <source>
        <strain evidence="3">CGMCC 1.7063</strain>
    </source>
</reference>
<dbReference type="OrthoDB" id="5727962at2"/>
<gene>
    <name evidence="2" type="ORF">SAMN04487965_2653</name>
</gene>
<name>A0A1M5EBV5_9GAMM</name>
<dbReference type="RefSeq" id="WP_073275895.1">
    <property type="nucleotide sequence ID" value="NZ_FQVA01000003.1"/>
</dbReference>
<organism evidence="2 3">
    <name type="scientific">Microbulbifer donghaiensis</name>
    <dbReference type="NCBI Taxonomy" id="494016"/>
    <lineage>
        <taxon>Bacteria</taxon>
        <taxon>Pseudomonadati</taxon>
        <taxon>Pseudomonadota</taxon>
        <taxon>Gammaproteobacteria</taxon>
        <taxon>Cellvibrionales</taxon>
        <taxon>Microbulbiferaceae</taxon>
        <taxon>Microbulbifer</taxon>
    </lineage>
</organism>
<proteinExistence type="predicted"/>
<feature type="chain" id="PRO_5012522219" description="Spore coat protein U (SCPU) domain-containing protein" evidence="1">
    <location>
        <begin position="23"/>
        <end position="294"/>
    </location>
</feature>
<evidence type="ECO:0008006" key="4">
    <source>
        <dbReference type="Google" id="ProtNLM"/>
    </source>
</evidence>
<accession>A0A1M5EBV5</accession>
<feature type="signal peptide" evidence="1">
    <location>
        <begin position="1"/>
        <end position="22"/>
    </location>
</feature>
<sequence length="294" mass="31630">MSRIAALLSWILLWSVGVAAIAADDGEDACTIQEVALESPSGLVYYPFASREGAGQLRLVVAAQGQCRFGLALLSTSGAQLLGPGQPLNMTFRDRGNQVIPMSGNEQRWIQFEQTARGAEADLAVRLPRGQARRAGDYENTFVARIFANGRALYELDFRLSVRVAPQADLQLAGNAAGQLGRATVMNFGKAETGAKRSALLAVRANGAYNLAVASENRGQLRHVSLIGDNTAVPYTAWLDGQQLSLRGSGDSRNFPEPGDGKHMRNISVQIGETQGLMAGRYRDVLRVTITLLE</sequence>
<protein>
    <recommendedName>
        <fullName evidence="4">Spore coat protein U (SCPU) domain-containing protein</fullName>
    </recommendedName>
</protein>
<dbReference type="AlphaFoldDB" id="A0A1M5EBV5"/>
<evidence type="ECO:0000313" key="2">
    <source>
        <dbReference type="EMBL" id="SHF76753.1"/>
    </source>
</evidence>
<dbReference type="STRING" id="494016.SAMN04487965_2653"/>
<evidence type="ECO:0000313" key="3">
    <source>
        <dbReference type="Proteomes" id="UP000184170"/>
    </source>
</evidence>
<keyword evidence="1" id="KW-0732">Signal</keyword>